<dbReference type="Proteomes" id="UP000551616">
    <property type="component" value="Unassembled WGS sequence"/>
</dbReference>
<sequence>MAKLTPGMKQDWKHRPSKGNQPMNRMVRLFLVATLFLVLLGVLIWFLLPPAQQRTYFFAANPIEYDLWATIPLVHSSVAQELAKEGNHDPKSFHIGSIALEESFPPIEQLAAQAANGNTPGQNDACVLYIQAHTLRYDVEGTPHVVVATPTFLRNSLANWQNSGVLDLNVVLDWMETANCPLKLVLLDAGTIVTDGRIDLYENNFTSALESEMRGRDDSNLFLITSHENGQKSLSLSLQRNSVFSQAVQEAFTGKGISDMSSDNALDLDELYHHICVRVQNHLGEGVIAQTPRLFQGGQGILTEDFPAKFVCRYFQEQPKDEDPSSPEAKEKEPTPPEPKSDAEKEDAAKDGESPEEKDPRWATLDEVWQLRDQLAQPPSRRGGMIWSPIDFAPQYFRRLDSYLIGYQFRLLFDTGTVPEEKLSMMKHSLEILLAHLQQQREVQMIPPISDTPADNLIESWNKFVDTPYHLTWSADLTDDGSKARNAVLSWNYSVYHVPELTQMFEHTGSDSTLADYESLLKDIRDVTIGMLEVPASGTSGPELTHLPLEGVINRSLSELEGMRRFANADMTIVPRDKESTNLNAQMADALRLIGYLRTAMPTATDRKRMAGSLRQFSQQPVPDYTYIDNSTPFLARLSTAMLPRASQESMEKLRDLYLQIAAAGSPPAEDSADPFVELGETIQGNMPADADYRSQVRYQVRVRTLDWRDTPQIVGEVSPLPFRFPVKEKIPRLTVTPGKEIQSLQLDRVAEKVDFEFDLMAANFPPGQVVFTVEYDRNALDVSFKNEVLDAATNTLNYTIDASGPITIQGSVYAKLDREENAQRRDMADIRAAQNEPIIFTIPAKYIPPGAESSRSCKLNVSLPWAEEIDLVVQQVGASGPGIYYGPRVQIPLFDNRESEFRLGVINRSRVNRKVNVSLYPVIRPETSLMPTGRIFSDQYHRKPLHGGANSQDAEIDPWRVASYERPSINLGSDFLPTGIANDVSVTSYDQIPPPATRARGRIVNEVVPADRCQWLRFTGPPAPPGPDGKPGEAGKVTPTDISNGLLAVIEDQENKDANGKPVRWMRWIEWVPRKPQSYLDFQTSVLPADKLSRLEMVVQPITGARSLPTATWDEQRLFGFPSLPHNLAKVPIRVEWDFRWEDTFADSELIKRQAFGTIASPEATATLGAILNLDGTKPVKRPVLLNVASSEKLPTLHRAFRNVMDLDSGKLDVDASAGFEALRLDSYLPHVEDEDKEKPLPAINVMASSWPANRLPIILPSNIETIDWMLAISTDTNSFNGASEINPDKIQLGLLEQGNGFESARLNFTETIYANRSFSAELTAAQAEGPLVIATTLQDVVATGLSAKTYETFVGDFVVEIYNGPKKVNDLRIPVVIDKDPPTINIQPSPLTIPVNEGLKVTIPTQDNDSGIKYLEYGSPGPGDTIADKPLQLEPLVGNILPNPNDTFLRVPQFVLNIRPAELKWDIGTTHKLRVRAVNRADLKSKPLDLVVRVGPKSDDPMEAGMSQLMVIKTQVVFVNGRAATDPKYKPSIKELPLQPRLDPDGVTWIFESAMLKPGTNYTLESSGRQSSGGVKSTETVAQATPAKERAPVYKLQFD</sequence>
<evidence type="ECO:0000256" key="1">
    <source>
        <dbReference type="SAM" id="MobiDB-lite"/>
    </source>
</evidence>
<feature type="compositionally biased region" description="Basic and acidic residues" evidence="1">
    <location>
        <begin position="318"/>
        <end position="361"/>
    </location>
</feature>
<protein>
    <submittedName>
        <fullName evidence="2">Uncharacterized protein</fullName>
    </submittedName>
</protein>
<dbReference type="RefSeq" id="WP_207397645.1">
    <property type="nucleotide sequence ID" value="NZ_JABRWO010000009.1"/>
</dbReference>
<reference evidence="2 3" key="1">
    <citation type="submission" date="2020-05" db="EMBL/GenBank/DDBJ databases">
        <title>Bremerella alba sp. nov., a novel planctomycete isolated from the surface of the macroalga Fucus spiralis.</title>
        <authorList>
            <person name="Godinho O."/>
            <person name="Botelho R."/>
            <person name="Albuquerque L."/>
            <person name="Wiegand S."/>
            <person name="Da Costa M.S."/>
            <person name="Lobo-Da-Cunha A."/>
            <person name="Jogler C."/>
            <person name="Lage O.M."/>
        </authorList>
    </citation>
    <scope>NUCLEOTIDE SEQUENCE [LARGE SCALE GENOMIC DNA]</scope>
    <source>
        <strain evidence="2 3">FF15</strain>
    </source>
</reference>
<dbReference type="EMBL" id="JABRWO010000009">
    <property type="protein sequence ID" value="MBA2116226.1"/>
    <property type="molecule type" value="Genomic_DNA"/>
</dbReference>
<comment type="caution">
    <text evidence="2">The sequence shown here is derived from an EMBL/GenBank/DDBJ whole genome shotgun (WGS) entry which is preliminary data.</text>
</comment>
<accession>A0A7V9A8M3</accession>
<feature type="region of interest" description="Disordered" evidence="1">
    <location>
        <begin position="1563"/>
        <end position="1590"/>
    </location>
</feature>
<organism evidence="2 3">
    <name type="scientific">Bremerella alba</name>
    <dbReference type="NCBI Taxonomy" id="980252"/>
    <lineage>
        <taxon>Bacteria</taxon>
        <taxon>Pseudomonadati</taxon>
        <taxon>Planctomycetota</taxon>
        <taxon>Planctomycetia</taxon>
        <taxon>Pirellulales</taxon>
        <taxon>Pirellulaceae</taxon>
        <taxon>Bremerella</taxon>
    </lineage>
</organism>
<proteinExistence type="predicted"/>
<gene>
    <name evidence="2" type="ORF">HOV93_34150</name>
</gene>
<feature type="region of interest" description="Disordered" evidence="1">
    <location>
        <begin position="318"/>
        <end position="362"/>
    </location>
</feature>
<keyword evidence="3" id="KW-1185">Reference proteome</keyword>
<name>A0A7V9A8M3_9BACT</name>
<evidence type="ECO:0000313" key="3">
    <source>
        <dbReference type="Proteomes" id="UP000551616"/>
    </source>
</evidence>
<feature type="compositionally biased region" description="Polar residues" evidence="1">
    <location>
        <begin position="1563"/>
        <end position="1585"/>
    </location>
</feature>
<evidence type="ECO:0000313" key="2">
    <source>
        <dbReference type="EMBL" id="MBA2116226.1"/>
    </source>
</evidence>